<keyword evidence="1" id="KW-0479">Metal-binding</keyword>
<accession>A0A0D9W3U9</accession>
<dbReference type="HOGENOM" id="CLU_2064871_0_0_1"/>
<keyword evidence="3" id="KW-0862">Zinc</keyword>
<protein>
    <recommendedName>
        <fullName evidence="5">GRF-type domain-containing protein</fullName>
    </recommendedName>
</protein>
<dbReference type="Proteomes" id="UP000032180">
    <property type="component" value="Chromosome 4"/>
</dbReference>
<evidence type="ECO:0000259" key="5">
    <source>
        <dbReference type="PROSITE" id="PS51999"/>
    </source>
</evidence>
<sequence length="119" mass="13961">MYIEAKAKYEQKVQASSINWRINPLGIPEWSERPKCYCNDRCKVTTSCANATHGRRYFSCANKDDAFTANPTRCVFVQWIDNDVPNYAGEPVTEVETSNEYMHMHRKNEVLLRRDSRHR</sequence>
<evidence type="ECO:0000256" key="2">
    <source>
        <dbReference type="ARBA" id="ARBA00022771"/>
    </source>
</evidence>
<dbReference type="InterPro" id="IPR010666">
    <property type="entry name" value="Znf_GRF"/>
</dbReference>
<keyword evidence="2 4" id="KW-0863">Zinc-finger</keyword>
<evidence type="ECO:0000256" key="3">
    <source>
        <dbReference type="ARBA" id="ARBA00022833"/>
    </source>
</evidence>
<dbReference type="GO" id="GO:0008270">
    <property type="term" value="F:zinc ion binding"/>
    <property type="evidence" value="ECO:0007669"/>
    <property type="project" value="UniProtKB-KW"/>
</dbReference>
<keyword evidence="7" id="KW-1185">Reference proteome</keyword>
<dbReference type="EnsemblPlants" id="LPERR04G06150.1">
    <property type="protein sequence ID" value="LPERR04G06150.1"/>
    <property type="gene ID" value="LPERR04G06150"/>
</dbReference>
<dbReference type="Gramene" id="LPERR04G06150.1">
    <property type="protein sequence ID" value="LPERR04G06150.1"/>
    <property type="gene ID" value="LPERR04G06150"/>
</dbReference>
<evidence type="ECO:0000256" key="1">
    <source>
        <dbReference type="ARBA" id="ARBA00022723"/>
    </source>
</evidence>
<dbReference type="AlphaFoldDB" id="A0A0D9W3U9"/>
<evidence type="ECO:0000313" key="7">
    <source>
        <dbReference type="Proteomes" id="UP000032180"/>
    </source>
</evidence>
<reference evidence="6" key="3">
    <citation type="submission" date="2015-04" db="UniProtKB">
        <authorList>
            <consortium name="EnsemblPlants"/>
        </authorList>
    </citation>
    <scope>IDENTIFICATION</scope>
</reference>
<proteinExistence type="predicted"/>
<organism evidence="6 7">
    <name type="scientific">Leersia perrieri</name>
    <dbReference type="NCBI Taxonomy" id="77586"/>
    <lineage>
        <taxon>Eukaryota</taxon>
        <taxon>Viridiplantae</taxon>
        <taxon>Streptophyta</taxon>
        <taxon>Embryophyta</taxon>
        <taxon>Tracheophyta</taxon>
        <taxon>Spermatophyta</taxon>
        <taxon>Magnoliopsida</taxon>
        <taxon>Liliopsida</taxon>
        <taxon>Poales</taxon>
        <taxon>Poaceae</taxon>
        <taxon>BOP clade</taxon>
        <taxon>Oryzoideae</taxon>
        <taxon>Oryzeae</taxon>
        <taxon>Oryzinae</taxon>
        <taxon>Leersia</taxon>
    </lineage>
</organism>
<name>A0A0D9W3U9_9ORYZ</name>
<evidence type="ECO:0000313" key="6">
    <source>
        <dbReference type="EnsemblPlants" id="LPERR04G06150.1"/>
    </source>
</evidence>
<evidence type="ECO:0000256" key="4">
    <source>
        <dbReference type="PROSITE-ProRule" id="PRU01343"/>
    </source>
</evidence>
<reference evidence="7" key="2">
    <citation type="submission" date="2013-12" db="EMBL/GenBank/DDBJ databases">
        <authorList>
            <person name="Yu Y."/>
            <person name="Lee S."/>
            <person name="de Baynast K."/>
            <person name="Wissotski M."/>
            <person name="Liu L."/>
            <person name="Talag J."/>
            <person name="Goicoechea J."/>
            <person name="Angelova A."/>
            <person name="Jetty R."/>
            <person name="Kudrna D."/>
            <person name="Golser W."/>
            <person name="Rivera L."/>
            <person name="Zhang J."/>
            <person name="Wing R."/>
        </authorList>
    </citation>
    <scope>NUCLEOTIDE SEQUENCE</scope>
</reference>
<feature type="domain" description="GRF-type" evidence="5">
    <location>
        <begin position="36"/>
        <end position="83"/>
    </location>
</feature>
<dbReference type="PROSITE" id="PS51999">
    <property type="entry name" value="ZF_GRF"/>
    <property type="match status" value="1"/>
</dbReference>
<reference evidence="6 7" key="1">
    <citation type="submission" date="2012-08" db="EMBL/GenBank/DDBJ databases">
        <title>Oryza genome evolution.</title>
        <authorList>
            <person name="Wing R.A."/>
        </authorList>
    </citation>
    <scope>NUCLEOTIDE SEQUENCE</scope>
</reference>